<dbReference type="Proteomes" id="UP000217265">
    <property type="component" value="Chromosome"/>
</dbReference>
<accession>A0A290QLR4</accession>
<dbReference type="SUPFAM" id="SSF75005">
    <property type="entry name" value="Arabinanase/levansucrase/invertase"/>
    <property type="match status" value="1"/>
</dbReference>
<dbReference type="EMBL" id="CP023344">
    <property type="protein sequence ID" value="ATC65431.1"/>
    <property type="molecule type" value="Genomic_DNA"/>
</dbReference>
<evidence type="ECO:0000256" key="2">
    <source>
        <dbReference type="ARBA" id="ARBA00022801"/>
    </source>
</evidence>
<dbReference type="GO" id="GO:0005975">
    <property type="term" value="P:carbohydrate metabolic process"/>
    <property type="evidence" value="ECO:0007669"/>
    <property type="project" value="InterPro"/>
</dbReference>
<dbReference type="Gene3D" id="2.115.10.20">
    <property type="entry name" value="Glycosyl hydrolase domain, family 43"/>
    <property type="match status" value="1"/>
</dbReference>
<dbReference type="PANTHER" id="PTHR22925">
    <property type="entry name" value="GLYCOSYL HYDROLASE 43 FAMILY MEMBER"/>
    <property type="match status" value="1"/>
</dbReference>
<gene>
    <name evidence="5" type="ORF">CMV30_16585</name>
</gene>
<proteinExistence type="inferred from homology"/>
<keyword evidence="6" id="KW-1185">Reference proteome</keyword>
<name>A0A290QLR4_9BACT</name>
<reference evidence="5 6" key="1">
    <citation type="submission" date="2017-09" db="EMBL/GenBank/DDBJ databases">
        <title>Complete genome sequence of Verrucomicrobial strain HZ-65, isolated from freshwater.</title>
        <authorList>
            <person name="Choi A."/>
        </authorList>
    </citation>
    <scope>NUCLEOTIDE SEQUENCE [LARGE SCALE GENOMIC DNA]</scope>
    <source>
        <strain evidence="5 6">HZ-65</strain>
    </source>
</reference>
<protein>
    <submittedName>
        <fullName evidence="5">Beta-glucanase</fullName>
    </submittedName>
</protein>
<evidence type="ECO:0000256" key="1">
    <source>
        <dbReference type="ARBA" id="ARBA00009865"/>
    </source>
</evidence>
<evidence type="ECO:0000256" key="4">
    <source>
        <dbReference type="RuleBase" id="RU361187"/>
    </source>
</evidence>
<evidence type="ECO:0000313" key="5">
    <source>
        <dbReference type="EMBL" id="ATC65431.1"/>
    </source>
</evidence>
<dbReference type="InterPro" id="IPR006710">
    <property type="entry name" value="Glyco_hydro_43"/>
</dbReference>
<dbReference type="InterPro" id="IPR023296">
    <property type="entry name" value="Glyco_hydro_beta-prop_sf"/>
</dbReference>
<dbReference type="AlphaFoldDB" id="A0A290QLR4"/>
<sequence>MSESVLSSEENLERFRPGEVWTDTAGVPINAHGGGILRHGATYYWFGEHKIAGPWGNEAHVGVRVYASEDLVRWRNQGIALAVSADPASEIASGCILERPKVIHNRHTGLFVMWFHLEPPGAGYTGARSGVAVANAPCGPYRYLGSLRPNAGIWPLNADAMLRQMLSAEEADSLAARRFSGGPEADFPADLIQRRDHEGGQMARDMTLFVDEDDIAYQIYSSEENGTLHISQLTKDYLHHEGRYIRVFPGGFNEAPALMKWSGRYFLFTSGCTGWRPNALRLAVADSIWGPWTDMGNPCVGTPQESATTFQSQPTFILPVNEKSGRFIFMADRWAPKNPIDGRYVWLPVDLSDSRPTVRWHKEWTISAS</sequence>
<dbReference type="PANTHER" id="PTHR22925:SF3">
    <property type="entry name" value="GLYCOSYL HYDROLASE FAMILY PROTEIN 43"/>
    <property type="match status" value="1"/>
</dbReference>
<dbReference type="CDD" id="cd18825">
    <property type="entry name" value="GH43_CtGH43-like"/>
    <property type="match status" value="1"/>
</dbReference>
<keyword evidence="2 4" id="KW-0378">Hydrolase</keyword>
<dbReference type="Pfam" id="PF04616">
    <property type="entry name" value="Glyco_hydro_43"/>
    <property type="match status" value="1"/>
</dbReference>
<evidence type="ECO:0000313" key="6">
    <source>
        <dbReference type="Proteomes" id="UP000217265"/>
    </source>
</evidence>
<dbReference type="KEGG" id="vbh:CMV30_16585"/>
<organism evidence="5 6">
    <name type="scientific">Nibricoccus aquaticus</name>
    <dbReference type="NCBI Taxonomy" id="2576891"/>
    <lineage>
        <taxon>Bacteria</taxon>
        <taxon>Pseudomonadati</taxon>
        <taxon>Verrucomicrobiota</taxon>
        <taxon>Opitutia</taxon>
        <taxon>Opitutales</taxon>
        <taxon>Opitutaceae</taxon>
        <taxon>Nibricoccus</taxon>
    </lineage>
</organism>
<dbReference type="RefSeq" id="WP_096057061.1">
    <property type="nucleotide sequence ID" value="NZ_CP023344.1"/>
</dbReference>
<keyword evidence="3 4" id="KW-0326">Glycosidase</keyword>
<dbReference type="GO" id="GO:0004553">
    <property type="term" value="F:hydrolase activity, hydrolyzing O-glycosyl compounds"/>
    <property type="evidence" value="ECO:0007669"/>
    <property type="project" value="InterPro"/>
</dbReference>
<comment type="similarity">
    <text evidence="1 4">Belongs to the glycosyl hydrolase 43 family.</text>
</comment>
<dbReference type="OrthoDB" id="273314at2"/>
<evidence type="ECO:0000256" key="3">
    <source>
        <dbReference type="ARBA" id="ARBA00023295"/>
    </source>
</evidence>